<dbReference type="EMBL" id="CP063849">
    <property type="protein sequence ID" value="QOY87232.1"/>
    <property type="molecule type" value="Genomic_DNA"/>
</dbReference>
<dbReference type="RefSeq" id="WP_194448901.1">
    <property type="nucleotide sequence ID" value="NZ_CP063849.1"/>
</dbReference>
<feature type="region of interest" description="Disordered" evidence="1">
    <location>
        <begin position="1"/>
        <end position="23"/>
    </location>
</feature>
<dbReference type="KEGG" id="pfer:IRI77_31415"/>
<evidence type="ECO:0000313" key="3">
    <source>
        <dbReference type="EMBL" id="QOY87232.1"/>
    </source>
</evidence>
<evidence type="ECO:0000313" key="4">
    <source>
        <dbReference type="Proteomes" id="UP000593892"/>
    </source>
</evidence>
<dbReference type="Proteomes" id="UP000593892">
    <property type="component" value="Chromosome"/>
</dbReference>
<keyword evidence="2" id="KW-0472">Membrane</keyword>
<evidence type="ECO:0000256" key="1">
    <source>
        <dbReference type="SAM" id="MobiDB-lite"/>
    </source>
</evidence>
<accession>A0A7S7SIP2</accession>
<feature type="transmembrane region" description="Helical" evidence="2">
    <location>
        <begin position="25"/>
        <end position="44"/>
    </location>
</feature>
<dbReference type="AlphaFoldDB" id="A0A7S7SIP2"/>
<name>A0A7S7SIP2_PALFE</name>
<organism evidence="3 4">
    <name type="scientific">Paludibaculum fermentans</name>
    <dbReference type="NCBI Taxonomy" id="1473598"/>
    <lineage>
        <taxon>Bacteria</taxon>
        <taxon>Pseudomonadati</taxon>
        <taxon>Acidobacteriota</taxon>
        <taxon>Terriglobia</taxon>
        <taxon>Bryobacterales</taxon>
        <taxon>Bryobacteraceae</taxon>
        <taxon>Paludibaculum</taxon>
    </lineage>
</organism>
<sequence length="158" mass="16863">MDTEPDEGAPPPADHGLPQDSGPSAGSTACLAIGSAIFVLSFILPAVRIGGTGIPGWLCAAVTLSSISEPEKFNFLAFSSGYLNIVAVFYLGARLTRSLRGSRGFLLYPVILCLIFTWIFFVQEKIEPAIGHYLWAAGALLLTGWEGIEATKDLFLRG</sequence>
<feature type="transmembrane region" description="Helical" evidence="2">
    <location>
        <begin position="105"/>
        <end position="123"/>
    </location>
</feature>
<proteinExistence type="predicted"/>
<evidence type="ECO:0000256" key="2">
    <source>
        <dbReference type="SAM" id="Phobius"/>
    </source>
</evidence>
<feature type="transmembrane region" description="Helical" evidence="2">
    <location>
        <begin position="129"/>
        <end position="148"/>
    </location>
</feature>
<reference evidence="3 4" key="1">
    <citation type="submission" date="2020-10" db="EMBL/GenBank/DDBJ databases">
        <title>Complete genome sequence of Paludibaculum fermentans P105T, a facultatively anaerobic acidobacterium capable of dissimilatory Fe(III) reduction.</title>
        <authorList>
            <person name="Dedysh S.N."/>
            <person name="Beletsky A.V."/>
            <person name="Kulichevskaya I.S."/>
            <person name="Mardanov A.V."/>
            <person name="Ravin N.V."/>
        </authorList>
    </citation>
    <scope>NUCLEOTIDE SEQUENCE [LARGE SCALE GENOMIC DNA]</scope>
    <source>
        <strain evidence="3 4">P105</strain>
    </source>
</reference>
<protein>
    <submittedName>
        <fullName evidence="3">Uncharacterized protein</fullName>
    </submittedName>
</protein>
<gene>
    <name evidence="3" type="ORF">IRI77_31415</name>
</gene>
<keyword evidence="2" id="KW-0812">Transmembrane</keyword>
<feature type="transmembrane region" description="Helical" evidence="2">
    <location>
        <begin position="73"/>
        <end position="93"/>
    </location>
</feature>
<keyword evidence="2" id="KW-1133">Transmembrane helix</keyword>
<keyword evidence="4" id="KW-1185">Reference proteome</keyword>